<comment type="caution">
    <text evidence="1">The sequence shown here is derived from an EMBL/GenBank/DDBJ whole genome shotgun (WGS) entry which is preliminary data.</text>
</comment>
<dbReference type="RefSeq" id="WP_009195173.1">
    <property type="nucleotide sequence ID" value="NZ_AODQ01000036.1"/>
</dbReference>
<accession>M7N2Z0</accession>
<evidence type="ECO:0000313" key="1">
    <source>
        <dbReference type="EMBL" id="EMR03048.1"/>
    </source>
</evidence>
<name>M7N2Z0_9BACT</name>
<evidence type="ECO:0008006" key="3">
    <source>
        <dbReference type="Google" id="ProtNLM"/>
    </source>
</evidence>
<reference evidence="1 2" key="1">
    <citation type="journal article" date="2013" name="Genome Announc.">
        <title>Draft Genome Sequence of Cesiribacter andamanensis Strain AMV16T, Isolated from a Soil Sample from a Mud Volcano in the Andaman Islands, India.</title>
        <authorList>
            <person name="Shivaji S."/>
            <person name="Ara S."/>
            <person name="Begum Z."/>
            <person name="Srinivas T.N."/>
            <person name="Singh A."/>
            <person name="Kumar Pinnaka A."/>
        </authorList>
    </citation>
    <scope>NUCLEOTIDE SEQUENCE [LARGE SCALE GENOMIC DNA]</scope>
    <source>
        <strain evidence="1 2">AMV16</strain>
    </source>
</reference>
<dbReference type="OrthoDB" id="676614at2"/>
<dbReference type="STRING" id="1279009.ADICEAN_01777"/>
<proteinExistence type="predicted"/>
<dbReference type="InterPro" id="IPR047690">
    <property type="entry name" value="IPExxxVDY_fam"/>
</dbReference>
<dbReference type="AlphaFoldDB" id="M7N2Z0"/>
<dbReference type="eggNOG" id="ENOG5032UIS">
    <property type="taxonomic scope" value="Bacteria"/>
</dbReference>
<dbReference type="EMBL" id="AODQ01000036">
    <property type="protein sequence ID" value="EMR03048.1"/>
    <property type="molecule type" value="Genomic_DNA"/>
</dbReference>
<sequence>MKRSRLQVDYEYDFTLWALLSPMREYKLAWYLNQLLHIRLVKEKDIAFAFTNQPDLSISNYIFATENCLLRLLRNRSVSEAEQAFLLPELKQFDYLLMLQGEGGLFDHLDLVAVLQKIPTVDFVKPIEVESLKSKENLIF</sequence>
<dbReference type="Proteomes" id="UP000011910">
    <property type="component" value="Unassembled WGS sequence"/>
</dbReference>
<gene>
    <name evidence="1" type="ORF">ADICEAN_01777</name>
</gene>
<dbReference type="NCBIfam" id="NF033205">
    <property type="entry name" value="IPExxxVDY"/>
    <property type="match status" value="1"/>
</dbReference>
<keyword evidence="2" id="KW-1185">Reference proteome</keyword>
<organism evidence="1 2">
    <name type="scientific">Cesiribacter andamanensis AMV16</name>
    <dbReference type="NCBI Taxonomy" id="1279009"/>
    <lineage>
        <taxon>Bacteria</taxon>
        <taxon>Pseudomonadati</taxon>
        <taxon>Bacteroidota</taxon>
        <taxon>Cytophagia</taxon>
        <taxon>Cytophagales</taxon>
        <taxon>Cesiribacteraceae</taxon>
        <taxon>Cesiribacter</taxon>
    </lineage>
</organism>
<evidence type="ECO:0000313" key="2">
    <source>
        <dbReference type="Proteomes" id="UP000011910"/>
    </source>
</evidence>
<protein>
    <recommendedName>
        <fullName evidence="3">IPExxxVDY family protein</fullName>
    </recommendedName>
</protein>